<dbReference type="InterPro" id="IPR045247">
    <property type="entry name" value="Oye-like"/>
</dbReference>
<dbReference type="InterPro" id="IPR013785">
    <property type="entry name" value="Aldolase_TIM"/>
</dbReference>
<protein>
    <submittedName>
        <fullName evidence="5">Alkene reductase</fullName>
    </submittedName>
</protein>
<dbReference type="CDD" id="cd02933">
    <property type="entry name" value="OYE_like_FMN"/>
    <property type="match status" value="1"/>
</dbReference>
<keyword evidence="6" id="KW-1185">Reference proteome</keyword>
<organism evidence="5 6">
    <name type="scientific">Pseudonocardia petroleophila</name>
    <dbReference type="NCBI Taxonomy" id="37331"/>
    <lineage>
        <taxon>Bacteria</taxon>
        <taxon>Bacillati</taxon>
        <taxon>Actinomycetota</taxon>
        <taxon>Actinomycetes</taxon>
        <taxon>Pseudonocardiales</taxon>
        <taxon>Pseudonocardiaceae</taxon>
        <taxon>Pseudonocardia</taxon>
    </lineage>
</organism>
<dbReference type="Proteomes" id="UP000515728">
    <property type="component" value="Chromosome"/>
</dbReference>
<dbReference type="FunFam" id="3.20.20.70:FF:000059">
    <property type="entry name" value="N-ethylmaleimide reductase, FMN-linked"/>
    <property type="match status" value="1"/>
</dbReference>
<dbReference type="AlphaFoldDB" id="A0A7G7MNU6"/>
<dbReference type="SUPFAM" id="SSF51395">
    <property type="entry name" value="FMN-linked oxidoreductases"/>
    <property type="match status" value="1"/>
</dbReference>
<evidence type="ECO:0000256" key="3">
    <source>
        <dbReference type="ARBA" id="ARBA00023002"/>
    </source>
</evidence>
<dbReference type="GO" id="GO:0016628">
    <property type="term" value="F:oxidoreductase activity, acting on the CH-CH group of donors, NAD or NADP as acceptor"/>
    <property type="evidence" value="ECO:0007669"/>
    <property type="project" value="UniProtKB-ARBA"/>
</dbReference>
<dbReference type="InterPro" id="IPR001155">
    <property type="entry name" value="OxRdtase_FMN_N"/>
</dbReference>
<proteinExistence type="inferred from homology"/>
<dbReference type="PANTHER" id="PTHR22893">
    <property type="entry name" value="NADH OXIDOREDUCTASE-RELATED"/>
    <property type="match status" value="1"/>
</dbReference>
<reference evidence="5 6" key="1">
    <citation type="submission" date="2020-08" db="EMBL/GenBank/DDBJ databases">
        <authorList>
            <person name="Mo P."/>
        </authorList>
    </citation>
    <scope>NUCLEOTIDE SEQUENCE [LARGE SCALE GENOMIC DNA]</scope>
    <source>
        <strain evidence="5 6">CGMCC 4.1532</strain>
    </source>
</reference>
<keyword evidence="3" id="KW-0560">Oxidoreductase</keyword>
<dbReference type="RefSeq" id="WP_185721275.1">
    <property type="nucleotide sequence ID" value="NZ_BAAAWI010000001.1"/>
</dbReference>
<gene>
    <name evidence="5" type="ORF">H6H00_11545</name>
</gene>
<evidence type="ECO:0000256" key="2">
    <source>
        <dbReference type="ARBA" id="ARBA00005979"/>
    </source>
</evidence>
<evidence type="ECO:0000313" key="6">
    <source>
        <dbReference type="Proteomes" id="UP000515728"/>
    </source>
</evidence>
<feature type="domain" description="NADH:flavin oxidoreductase/NADH oxidase N-terminal" evidence="4">
    <location>
        <begin position="12"/>
        <end position="337"/>
    </location>
</feature>
<accession>A0A7G7MNU6</accession>
<dbReference type="Pfam" id="PF00724">
    <property type="entry name" value="Oxidored_FMN"/>
    <property type="match status" value="1"/>
</dbReference>
<dbReference type="GO" id="GO:0005829">
    <property type="term" value="C:cytosol"/>
    <property type="evidence" value="ECO:0007669"/>
    <property type="project" value="TreeGrafter"/>
</dbReference>
<dbReference type="GO" id="GO:0010181">
    <property type="term" value="F:FMN binding"/>
    <property type="evidence" value="ECO:0007669"/>
    <property type="project" value="InterPro"/>
</dbReference>
<dbReference type="KEGG" id="ppel:H6H00_11545"/>
<dbReference type="Gene3D" id="3.20.20.70">
    <property type="entry name" value="Aldolase class I"/>
    <property type="match status" value="1"/>
</dbReference>
<evidence type="ECO:0000313" key="5">
    <source>
        <dbReference type="EMBL" id="QNG54457.1"/>
    </source>
</evidence>
<comment type="similarity">
    <text evidence="2">Belongs to the NADH:flavin oxidoreductase/NADH oxidase family.</text>
</comment>
<comment type="cofactor">
    <cofactor evidence="1">
        <name>FMN</name>
        <dbReference type="ChEBI" id="CHEBI:58210"/>
    </cofactor>
</comment>
<evidence type="ECO:0000256" key="1">
    <source>
        <dbReference type="ARBA" id="ARBA00001917"/>
    </source>
</evidence>
<sequence>MTQKPLPSDSPLLQPVTAGALQAKNRLWMAPLTRNRADADGTPNDLSVEYYRQRAEAGVIISEGSQPSAVGQGYPNTAGAVTDANEAGWTRVAEAVHADGGLLVVQLMHAGRISHTSTIAGETPVSSTATRAAGQIFTVDGQQDHTPPRALATDELPGVAAEFADAARRVVRAGADGVELHAANGYLLHQFLADGVNDRTDSYGGTPENRARFVVEVAKATADAIGADRVGIRLSPGHPFNDITEDDLSVYETLVAQLAELGLAYVHLLAEADDPIVGKLRAVWPGTFVLNTGFGVDDARDEIARLLSDGVADAVAVGRPFLANPDLVTRWTQGADLNEPNQETFYGGGAEGYTDYPRLAG</sequence>
<dbReference type="EMBL" id="CP060131">
    <property type="protein sequence ID" value="QNG54457.1"/>
    <property type="molecule type" value="Genomic_DNA"/>
</dbReference>
<evidence type="ECO:0000259" key="4">
    <source>
        <dbReference type="Pfam" id="PF00724"/>
    </source>
</evidence>
<dbReference type="PANTHER" id="PTHR22893:SF91">
    <property type="entry name" value="NADPH DEHYDROGENASE 2-RELATED"/>
    <property type="match status" value="1"/>
</dbReference>
<name>A0A7G7MNU6_9PSEU</name>